<sequence>MMEEYKQRAATATTARKKRDEEVKEQRRLAEQQRQEDADAARKAADEHRRQCQDRLFEREGDLEVIAGEWAEAADEEDAPAAVRDLSLDPRVVRSLDEFADIFKSPTGMVPNRPISHETMLEASVVSLKGCIYRMSEEELAVLHTQLDDLDTSQDRYKSKFKTSYGVGTDLGKMATKDETRNRRSEGGPDIRGSARGYTDFGEEYERRADIPYNLNPENFTDEFSPAQGEEDEDEDEKVQEVIEVSSGDETDKISRPGEEGRPSTSRLQEGSFRWEDEFRPTHSHWFEQWVSVIKHDCIIKARELMEAGVAATPLDFYNEKELQEIAKRNGKS</sequence>
<feature type="compositionally biased region" description="Basic and acidic residues" evidence="1">
    <location>
        <begin position="250"/>
        <end position="262"/>
    </location>
</feature>
<reference evidence="2 3" key="1">
    <citation type="journal article" date="2018" name="Cell">
        <title>The Chara Genome: Secondary Complexity and Implications for Plant Terrestrialization.</title>
        <authorList>
            <person name="Nishiyama T."/>
            <person name="Sakayama H."/>
            <person name="Vries J.D."/>
            <person name="Buschmann H."/>
            <person name="Saint-Marcoux D."/>
            <person name="Ullrich K.K."/>
            <person name="Haas F.B."/>
            <person name="Vanderstraeten L."/>
            <person name="Becker D."/>
            <person name="Lang D."/>
            <person name="Vosolsobe S."/>
            <person name="Rombauts S."/>
            <person name="Wilhelmsson P.K.I."/>
            <person name="Janitza P."/>
            <person name="Kern R."/>
            <person name="Heyl A."/>
            <person name="Rumpler F."/>
            <person name="Villalobos L.I.A.C."/>
            <person name="Clay J.M."/>
            <person name="Skokan R."/>
            <person name="Toyoda A."/>
            <person name="Suzuki Y."/>
            <person name="Kagoshima H."/>
            <person name="Schijlen E."/>
            <person name="Tajeshwar N."/>
            <person name="Catarino B."/>
            <person name="Hetherington A.J."/>
            <person name="Saltykova A."/>
            <person name="Bonnot C."/>
            <person name="Breuninger H."/>
            <person name="Symeonidi A."/>
            <person name="Radhakrishnan G.V."/>
            <person name="Van Nieuwerburgh F."/>
            <person name="Deforce D."/>
            <person name="Chang C."/>
            <person name="Karol K.G."/>
            <person name="Hedrich R."/>
            <person name="Ulvskov P."/>
            <person name="Glockner G."/>
            <person name="Delwiche C.F."/>
            <person name="Petrasek J."/>
            <person name="Van de Peer Y."/>
            <person name="Friml J."/>
            <person name="Beilby M."/>
            <person name="Dolan L."/>
            <person name="Kohara Y."/>
            <person name="Sugano S."/>
            <person name="Fujiyama A."/>
            <person name="Delaux P.-M."/>
            <person name="Quint M."/>
            <person name="TheiBen G."/>
            <person name="Hagemann M."/>
            <person name="Harholt J."/>
            <person name="Dunand C."/>
            <person name="Zachgo S."/>
            <person name="Langdale J."/>
            <person name="Maumus F."/>
            <person name="Straeten D.V.D."/>
            <person name="Gould S.B."/>
            <person name="Rensing S.A."/>
        </authorList>
    </citation>
    <scope>NUCLEOTIDE SEQUENCE [LARGE SCALE GENOMIC DNA]</scope>
    <source>
        <strain evidence="2 3">S276</strain>
    </source>
</reference>
<accession>A0A388JRB2</accession>
<proteinExistence type="predicted"/>
<comment type="caution">
    <text evidence="2">The sequence shown here is derived from an EMBL/GenBank/DDBJ whole genome shotgun (WGS) entry which is preliminary data.</text>
</comment>
<dbReference type="Gramene" id="GBG60346">
    <property type="protein sequence ID" value="GBG60346"/>
    <property type="gene ID" value="CBR_g4302"/>
</dbReference>
<feature type="compositionally biased region" description="Basic and acidic residues" evidence="1">
    <location>
        <begin position="18"/>
        <end position="47"/>
    </location>
</feature>
<gene>
    <name evidence="2" type="ORF">CBR_g4302</name>
</gene>
<dbReference type="EMBL" id="BFEA01000010">
    <property type="protein sequence ID" value="GBG60346.1"/>
    <property type="molecule type" value="Genomic_DNA"/>
</dbReference>
<dbReference type="Proteomes" id="UP000265515">
    <property type="component" value="Unassembled WGS sequence"/>
</dbReference>
<feature type="compositionally biased region" description="Acidic residues" evidence="1">
    <location>
        <begin position="229"/>
        <end position="238"/>
    </location>
</feature>
<organism evidence="2 3">
    <name type="scientific">Chara braunii</name>
    <name type="common">Braun's stonewort</name>
    <dbReference type="NCBI Taxonomy" id="69332"/>
    <lineage>
        <taxon>Eukaryota</taxon>
        <taxon>Viridiplantae</taxon>
        <taxon>Streptophyta</taxon>
        <taxon>Charophyceae</taxon>
        <taxon>Charales</taxon>
        <taxon>Characeae</taxon>
        <taxon>Chara</taxon>
    </lineage>
</organism>
<protein>
    <submittedName>
        <fullName evidence="2">Uncharacterized protein</fullName>
    </submittedName>
</protein>
<keyword evidence="3" id="KW-1185">Reference proteome</keyword>
<feature type="region of interest" description="Disordered" evidence="1">
    <location>
        <begin position="1"/>
        <end position="47"/>
    </location>
</feature>
<evidence type="ECO:0000313" key="3">
    <source>
        <dbReference type="Proteomes" id="UP000265515"/>
    </source>
</evidence>
<evidence type="ECO:0000313" key="2">
    <source>
        <dbReference type="EMBL" id="GBG60346.1"/>
    </source>
</evidence>
<dbReference type="AlphaFoldDB" id="A0A388JRB2"/>
<feature type="compositionally biased region" description="Basic and acidic residues" evidence="1">
    <location>
        <begin position="175"/>
        <end position="189"/>
    </location>
</feature>
<evidence type="ECO:0000256" key="1">
    <source>
        <dbReference type="SAM" id="MobiDB-lite"/>
    </source>
</evidence>
<feature type="region of interest" description="Disordered" evidence="1">
    <location>
        <begin position="168"/>
        <end position="270"/>
    </location>
</feature>
<name>A0A388JRB2_CHABU</name>